<reference evidence="2" key="1">
    <citation type="submission" date="2023-04" db="EMBL/GenBank/DDBJ databases">
        <authorList>
            <person name="Vijverberg K."/>
            <person name="Xiong W."/>
            <person name="Schranz E."/>
        </authorList>
    </citation>
    <scope>NUCLEOTIDE SEQUENCE</scope>
</reference>
<sequence>MCRRHDFQNTAKNLVIPARPLATACCRHNISWSNEFGQNWQKLWRQLVVRIGGLVATTCIVRIGVVAIVSYSCSESGEIVDYSLKKSIPSSPVMASSLLIHPLSSLLQIALSSCRRVIMIKAHSNKHYVLDLDIEPMKSFRAY</sequence>
<feature type="transmembrane region" description="Helical" evidence="1">
    <location>
        <begin position="91"/>
        <end position="111"/>
    </location>
</feature>
<accession>A0AA35VTQ7</accession>
<keyword evidence="1" id="KW-0472">Membrane</keyword>
<keyword evidence="1" id="KW-1133">Transmembrane helix</keyword>
<protein>
    <submittedName>
        <fullName evidence="2">Uncharacterized protein</fullName>
    </submittedName>
</protein>
<proteinExistence type="predicted"/>
<keyword evidence="3" id="KW-1185">Reference proteome</keyword>
<keyword evidence="1" id="KW-0812">Transmembrane</keyword>
<dbReference type="Proteomes" id="UP001177003">
    <property type="component" value="Chromosome 1"/>
</dbReference>
<dbReference type="AlphaFoldDB" id="A0AA35VTQ7"/>
<name>A0AA35VTQ7_LACSI</name>
<dbReference type="EMBL" id="OX465077">
    <property type="protein sequence ID" value="CAI9269392.1"/>
    <property type="molecule type" value="Genomic_DNA"/>
</dbReference>
<organism evidence="2 3">
    <name type="scientific">Lactuca saligna</name>
    <name type="common">Willowleaf lettuce</name>
    <dbReference type="NCBI Taxonomy" id="75948"/>
    <lineage>
        <taxon>Eukaryota</taxon>
        <taxon>Viridiplantae</taxon>
        <taxon>Streptophyta</taxon>
        <taxon>Embryophyta</taxon>
        <taxon>Tracheophyta</taxon>
        <taxon>Spermatophyta</taxon>
        <taxon>Magnoliopsida</taxon>
        <taxon>eudicotyledons</taxon>
        <taxon>Gunneridae</taxon>
        <taxon>Pentapetalae</taxon>
        <taxon>asterids</taxon>
        <taxon>campanulids</taxon>
        <taxon>Asterales</taxon>
        <taxon>Asteraceae</taxon>
        <taxon>Cichorioideae</taxon>
        <taxon>Cichorieae</taxon>
        <taxon>Lactucinae</taxon>
        <taxon>Lactuca</taxon>
    </lineage>
</organism>
<gene>
    <name evidence="2" type="ORF">LSALG_LOCUS9771</name>
</gene>
<evidence type="ECO:0000256" key="1">
    <source>
        <dbReference type="SAM" id="Phobius"/>
    </source>
</evidence>
<feature type="transmembrane region" description="Helical" evidence="1">
    <location>
        <begin position="47"/>
        <end position="71"/>
    </location>
</feature>
<evidence type="ECO:0000313" key="3">
    <source>
        <dbReference type="Proteomes" id="UP001177003"/>
    </source>
</evidence>
<evidence type="ECO:0000313" key="2">
    <source>
        <dbReference type="EMBL" id="CAI9269392.1"/>
    </source>
</evidence>